<dbReference type="InterPro" id="IPR004012">
    <property type="entry name" value="Run_dom"/>
</dbReference>
<feature type="region of interest" description="Disordered" evidence="1">
    <location>
        <begin position="891"/>
        <end position="912"/>
    </location>
</feature>
<dbReference type="PANTHER" id="PTHR15591:SF14">
    <property type="entry name" value="AP-4 COMPLEX ACCESSORY SUBUNIT RUSC2"/>
    <property type="match status" value="1"/>
</dbReference>
<feature type="compositionally biased region" description="Basic and acidic residues" evidence="1">
    <location>
        <begin position="1144"/>
        <end position="1153"/>
    </location>
</feature>
<feature type="compositionally biased region" description="Basic and acidic residues" evidence="1">
    <location>
        <begin position="110"/>
        <end position="122"/>
    </location>
</feature>
<feature type="compositionally biased region" description="Basic and acidic residues" evidence="1">
    <location>
        <begin position="218"/>
        <end position="231"/>
    </location>
</feature>
<dbReference type="SMART" id="SM00593">
    <property type="entry name" value="RUN"/>
    <property type="match status" value="1"/>
</dbReference>
<feature type="domain" description="RUN" evidence="2">
    <location>
        <begin position="963"/>
        <end position="1108"/>
    </location>
</feature>
<feature type="region of interest" description="Disordered" evidence="1">
    <location>
        <begin position="1115"/>
        <end position="1169"/>
    </location>
</feature>
<dbReference type="Pfam" id="PF02759">
    <property type="entry name" value="RUN"/>
    <property type="match status" value="1"/>
</dbReference>
<feature type="compositionally biased region" description="Basic and acidic residues" evidence="1">
    <location>
        <begin position="1248"/>
        <end position="1259"/>
    </location>
</feature>
<dbReference type="Proteomes" id="UP000504632">
    <property type="component" value="Chromosome 3"/>
</dbReference>
<feature type="region of interest" description="Disordered" evidence="1">
    <location>
        <begin position="320"/>
        <end position="346"/>
    </location>
</feature>
<feature type="region of interest" description="Disordered" evidence="1">
    <location>
        <begin position="1189"/>
        <end position="1302"/>
    </location>
</feature>
<dbReference type="InParanoid" id="A0A6J2UY20"/>
<feature type="compositionally biased region" description="Polar residues" evidence="1">
    <location>
        <begin position="332"/>
        <end position="341"/>
    </location>
</feature>
<feature type="compositionally biased region" description="Polar residues" evidence="1">
    <location>
        <begin position="736"/>
        <end position="758"/>
    </location>
</feature>
<dbReference type="GO" id="GO:0031410">
    <property type="term" value="C:cytoplasmic vesicle"/>
    <property type="evidence" value="ECO:0007669"/>
    <property type="project" value="TreeGrafter"/>
</dbReference>
<feature type="compositionally biased region" description="Polar residues" evidence="1">
    <location>
        <begin position="765"/>
        <end position="774"/>
    </location>
</feature>
<dbReference type="RefSeq" id="XP_030623956.1">
    <property type="nucleotide sequence ID" value="XM_030768096.1"/>
</dbReference>
<feature type="region of interest" description="Disordered" evidence="1">
    <location>
        <begin position="35"/>
        <end position="152"/>
    </location>
</feature>
<feature type="region of interest" description="Disordered" evidence="1">
    <location>
        <begin position="842"/>
        <end position="867"/>
    </location>
</feature>
<evidence type="ECO:0000313" key="3">
    <source>
        <dbReference type="Proteomes" id="UP000504632"/>
    </source>
</evidence>
<keyword evidence="3" id="KW-1185">Reference proteome</keyword>
<gene>
    <name evidence="4" type="primary">LOC115807227</name>
</gene>
<feature type="compositionally biased region" description="Polar residues" evidence="1">
    <location>
        <begin position="84"/>
        <end position="109"/>
    </location>
</feature>
<dbReference type="OrthoDB" id="9884296at2759"/>
<dbReference type="GeneID" id="115807227"/>
<feature type="region of interest" description="Disordered" evidence="1">
    <location>
        <begin position="731"/>
        <end position="774"/>
    </location>
</feature>
<feature type="compositionally biased region" description="Acidic residues" evidence="1">
    <location>
        <begin position="238"/>
        <end position="249"/>
    </location>
</feature>
<dbReference type="PROSITE" id="PS50826">
    <property type="entry name" value="RUN"/>
    <property type="match status" value="1"/>
</dbReference>
<dbReference type="InterPro" id="IPR037213">
    <property type="entry name" value="Run_dom_sf"/>
</dbReference>
<feature type="compositionally biased region" description="Acidic residues" evidence="1">
    <location>
        <begin position="133"/>
        <end position="147"/>
    </location>
</feature>
<feature type="region of interest" description="Disordered" evidence="1">
    <location>
        <begin position="218"/>
        <end position="251"/>
    </location>
</feature>
<name>A0A6J2UY20_CHACN</name>
<proteinExistence type="predicted"/>
<accession>A0A6J2UY20</accession>
<evidence type="ECO:0000256" key="1">
    <source>
        <dbReference type="SAM" id="MobiDB-lite"/>
    </source>
</evidence>
<dbReference type="PANTHER" id="PTHR15591">
    <property type="entry name" value="RUN AND SH3 DOMAIN CONTAINING"/>
    <property type="match status" value="1"/>
</dbReference>
<evidence type="ECO:0000259" key="2">
    <source>
        <dbReference type="PROSITE" id="PS50826"/>
    </source>
</evidence>
<feature type="region of interest" description="Disordered" evidence="1">
    <location>
        <begin position="408"/>
        <end position="429"/>
    </location>
</feature>
<dbReference type="SUPFAM" id="SSF140741">
    <property type="entry name" value="RUN domain-like"/>
    <property type="match status" value="1"/>
</dbReference>
<feature type="compositionally biased region" description="Polar residues" evidence="1">
    <location>
        <begin position="35"/>
        <end position="48"/>
    </location>
</feature>
<dbReference type="InterPro" id="IPR047343">
    <property type="entry name" value="RUSC1_2"/>
</dbReference>
<feature type="compositionally biased region" description="Low complexity" evidence="1">
    <location>
        <begin position="408"/>
        <end position="428"/>
    </location>
</feature>
<reference evidence="4" key="1">
    <citation type="submission" date="2025-08" db="UniProtKB">
        <authorList>
            <consortium name="RefSeq"/>
        </authorList>
    </citation>
    <scope>IDENTIFICATION</scope>
</reference>
<sequence length="1321" mass="144696">MSSPAALSGEMLLVRHIPLTHGQSVGCQLYSSVTKPTRPRSLNLTHSASLPERTGLPGEVVQHDGPNQNGKGGSKKEEEAVSGHGSTEGQFDNTSPIVHSGEGTSSSTDTHGKAECAGERRTPRWHNPFLPDSEVEEEDEDEDDSDGDNLHKYREDSSFQLHGNCDGAGIELGAWYDTDFVQNNHYKARCGLYIPEEAISIQDMDQFGPLKECKEPEGLHSAECHERRDSRSTPMQMDSEDQEWENDNEEYGKYDTEKEALYEESSDHDCGHVSKYRPESDNFAENHGDYVSDSSCNSSDGVLVNFSAIYNKTNNVVPAMPLDLDSSDKQSQETGSTSQDDLSAAPCWSPRGLDPNCNSIYPFDSDGLSFLEVPDIASCLQSQARLAASTQNYYKLVSCDLSSQSSPSPAWSSVTSHSEGHSQSSSISPTGYFLFGQPNREVGVGAKDDSKNEEEKKPQIIVTDLLKGKKEMQFNAIKKVQPVAAGTRKRDSPKRSMHPRSLSLVLIQECITSIGQGALRRVQSCPRHLDMWVTQSKPLPRQRVTSFAKIAQCKKGDSQASFTRNGIKAHQSCSFSLVSQNIHKGENLLDLPPQNLSPAQSDKTTVKSLSHEAGACCSSAETVQHTKPQRPTSLPIQPFILQPPTGNQQTRAFGSLLNQYINHKHGKSGASKYQSKTAGLLSHLRPSPAAGCSSNQLEVATSSDSCSTCTPSPPQHQACPRWTQPSPLLGLHPSGHRQSSPRKQVQTGAIEGETSSARTHAGVEQTVSNPTKTCNPKTIVGNLATDHTQDSLHKQISPFEIPWSPSFREELLVPVPLEASDHSHESSSPAVTSVTSLPTMTSISSLPGAGQRYPCQPNPAKHHHAKDELSSLAAHVLRPLVQNRFALKDHHQGSDSLSLTDRPPEEFSLSPDSSAEFRSIDLLQKRDMLTAVSSAVDLITAHFSSCRDPEEKVRLGNSSLCPGVSQLVLEKLCPAIQNILKDGLRLCKLDLIVGQRRNRVWNVVEASIQPGPSTRMLHSLLSVVKKCTLLVNHSMRLNAFIFGLLNLHALEFWIHHLYNCVDVLAAHYHQWGFLPLSRGLFCRSLFQELLLLLQPLSLLPFDLHLLSEARLRSRQEQRRHTRQKLSAQGRHLSQSANADLHAGTVKEKRERATWMRSMPSAEVAVRGKASSPSERLTVCCARLMEDPQVYGDASSRTSRPDSVQEGKKTNADENGETQSRGKAGWWLGQTPVTDGAAPKTPSGSSPESRNKEVKGRVDVTPEVASGAQTTTQGLRWARLFGSTAGSPPKTEGAEQRLGGARRSRLPSQWLWLGGPKLDFLA</sequence>
<evidence type="ECO:0000313" key="4">
    <source>
        <dbReference type="RefSeq" id="XP_030623956.1"/>
    </source>
</evidence>
<protein>
    <submittedName>
        <fullName evidence="4">Iporin</fullName>
    </submittedName>
</protein>
<feature type="compositionally biased region" description="Basic and acidic residues" evidence="1">
    <location>
        <begin position="1198"/>
        <end position="1211"/>
    </location>
</feature>
<organism evidence="3 4">
    <name type="scientific">Chanos chanos</name>
    <name type="common">Milkfish</name>
    <name type="synonym">Mugil chanos</name>
    <dbReference type="NCBI Taxonomy" id="29144"/>
    <lineage>
        <taxon>Eukaryota</taxon>
        <taxon>Metazoa</taxon>
        <taxon>Chordata</taxon>
        <taxon>Craniata</taxon>
        <taxon>Vertebrata</taxon>
        <taxon>Euteleostomi</taxon>
        <taxon>Actinopterygii</taxon>
        <taxon>Neopterygii</taxon>
        <taxon>Teleostei</taxon>
        <taxon>Ostariophysi</taxon>
        <taxon>Gonorynchiformes</taxon>
        <taxon>Chanidae</taxon>
        <taxon>Chanos</taxon>
    </lineage>
</organism>
<dbReference type="Gene3D" id="1.20.58.900">
    <property type="match status" value="1"/>
</dbReference>